<evidence type="ECO:0000313" key="2">
    <source>
        <dbReference type="EMBL" id="KRH94341.1"/>
    </source>
</evidence>
<dbReference type="Proteomes" id="UP000051530">
    <property type="component" value="Unassembled WGS sequence"/>
</dbReference>
<dbReference type="AlphaFoldDB" id="A0A0R0M2J2"/>
<keyword evidence="3" id="KW-1185">Reference proteome</keyword>
<protein>
    <submittedName>
        <fullName evidence="2">Uncharacterized protein</fullName>
    </submittedName>
</protein>
<dbReference type="VEuPathDB" id="MicrosporidiaDB:M153_291000606"/>
<accession>A0A0R0M2J2</accession>
<organism evidence="2 3">
    <name type="scientific">Pseudoloma neurophilia</name>
    <dbReference type="NCBI Taxonomy" id="146866"/>
    <lineage>
        <taxon>Eukaryota</taxon>
        <taxon>Fungi</taxon>
        <taxon>Fungi incertae sedis</taxon>
        <taxon>Microsporidia</taxon>
        <taxon>Pseudoloma</taxon>
    </lineage>
</organism>
<evidence type="ECO:0000313" key="3">
    <source>
        <dbReference type="Proteomes" id="UP000051530"/>
    </source>
</evidence>
<sequence>MFLIVFLLFLLVIRTQNGEIRTEDFMNFSNPIDSRENTESNDRNFSIEQYLYFNEESMLESDNHSGIETQQQNNISSDLFSEIFGDSSFMNDENTPSQSLFDPTSGQQLFCDKIKSFFDSISYKVPTPTVGEPVSFIEPGCQCEGLCLCITTPKPEKKPLDIESSSLTEQNMLCSKILFLNEQNQSNSNTIKTTLHSKQCQINCEVETNLNLTEQSAEQQRHTGIIINVLSPEQSNNISNPSHTRQIINFPEQKEQLYHDSENDMNFNSYVNNFRATCKEIQTTFQPSTSQEVVIPREKAVKKRKKSEESNEIAKRQIINVDSAVKYYFHNFISERIHAYSTVSENIITVNQAKILYDPESQDSKRELDVHLKICDYSAKPLLKRTMIQICFEHSFMKYFNHVPINPQDSIPKIVKNNNILYLFGTFLTSQSRGGSTFTVRVPNLFEGKVQFENRIGPLPSAFVPTTIADGYKLTLTMARIRMDNLLPSASFETDGGTTYFPREFYAYHFQQVIKFKLQRQMNKNMFYYFEYVPEKEVPDINKKN</sequence>
<name>A0A0R0M2J2_9MICR</name>
<keyword evidence="1" id="KW-0732">Signal</keyword>
<reference evidence="2 3" key="1">
    <citation type="submission" date="2015-07" db="EMBL/GenBank/DDBJ databases">
        <title>The genome of Pseudoloma neurophilia, a relevant intracellular parasite of the zebrafish.</title>
        <authorList>
            <person name="Ndikumana S."/>
            <person name="Pelin A."/>
            <person name="Sanders J."/>
            <person name="Corradi N."/>
        </authorList>
    </citation>
    <scope>NUCLEOTIDE SEQUENCE [LARGE SCALE GENOMIC DNA]</scope>
    <source>
        <strain evidence="2 3">MK1</strain>
    </source>
</reference>
<proteinExistence type="predicted"/>
<comment type="caution">
    <text evidence="2">The sequence shown here is derived from an EMBL/GenBank/DDBJ whole genome shotgun (WGS) entry which is preliminary data.</text>
</comment>
<gene>
    <name evidence="2" type="ORF">M153_291000606</name>
</gene>
<evidence type="ECO:0000256" key="1">
    <source>
        <dbReference type="SAM" id="SignalP"/>
    </source>
</evidence>
<feature type="signal peptide" evidence="1">
    <location>
        <begin position="1"/>
        <end position="18"/>
    </location>
</feature>
<feature type="chain" id="PRO_5006399100" evidence="1">
    <location>
        <begin position="19"/>
        <end position="545"/>
    </location>
</feature>
<dbReference type="EMBL" id="LGUB01000091">
    <property type="protein sequence ID" value="KRH94341.1"/>
    <property type="molecule type" value="Genomic_DNA"/>
</dbReference>